<feature type="region of interest" description="Disordered" evidence="6">
    <location>
        <begin position="361"/>
        <end position="409"/>
    </location>
</feature>
<dbReference type="InterPro" id="IPR029047">
    <property type="entry name" value="HSP70_peptide-bd_sf"/>
</dbReference>
<dbReference type="GO" id="GO:0005524">
    <property type="term" value="F:ATP binding"/>
    <property type="evidence" value="ECO:0007669"/>
    <property type="project" value="UniProtKB-KW"/>
</dbReference>
<protein>
    <submittedName>
        <fullName evidence="7">Chaperone protein DnaK</fullName>
    </submittedName>
</protein>
<dbReference type="PANTHER" id="PTHR19375">
    <property type="entry name" value="HEAT SHOCK PROTEIN 70KDA"/>
    <property type="match status" value="1"/>
</dbReference>
<sequence>MGWEMTEDYYIGIDLGTTYSCLAFVDDVEDQPTVDKNFEQEETTPSVILFNDNGEIIVGSPAKEMSVMYPADRTVTAIKRKMGEDYKITVDGKEYTPVTLSAAILKKMINDFNDNHACDVKRAVITCPAYFGHEEREATKLAGKVAGLEDVTIINEPTAAAISFGFGHMEDGKKRVMVYDLGGGTFDVTILEIDGNIFTAVATDGERLLGGKDWDAALTKIIVRKIAEQSGIEEEDIEADDDIMQTLVLDSETLKKRLSTAESSRGTISVGGKKIAYNVTRSEFDAATKPLIQATVDIIKRTLDSKGFTESDIDSLILVGGSSRMPQVRENISEAFPGIHMELYDPDQSVAKGAALLCRSNHNAPKPTPVPVPVPDPVPEPVPDHKDETKEEDNLTKTEETKEEEEIEKPEKVIEVHNVLSKSFGICAIDEDKNEYISNIIFRNEVLPITAVKTYYPMEDGQLTIKVQIYEDSALNNDDGKKIAIEDGYMVGEFQMELPEEVTRDTPVTVKFIASDEGILTAAVDCMDVHGDYRLQNKFQMSAGDLERSQGLMEKVSR</sequence>
<dbReference type="AlphaFoldDB" id="A0A3G3IHI6"/>
<dbReference type="PROSITE" id="PS01036">
    <property type="entry name" value="HSP70_3"/>
    <property type="match status" value="1"/>
</dbReference>
<evidence type="ECO:0000256" key="3">
    <source>
        <dbReference type="ARBA" id="ARBA00022840"/>
    </source>
</evidence>
<evidence type="ECO:0000256" key="6">
    <source>
        <dbReference type="SAM" id="MobiDB-lite"/>
    </source>
</evidence>
<proteinExistence type="inferred from homology"/>
<evidence type="ECO:0000313" key="7">
    <source>
        <dbReference type="EMBL" id="AYQ55199.1"/>
    </source>
</evidence>
<evidence type="ECO:0000256" key="4">
    <source>
        <dbReference type="ARBA" id="ARBA00023186"/>
    </source>
</evidence>
<dbReference type="SUPFAM" id="SSF53067">
    <property type="entry name" value="Actin-like ATPase domain"/>
    <property type="match status" value="2"/>
</dbReference>
<reference evidence="7 8" key="1">
    <citation type="submission" date="2016-10" db="EMBL/GenBank/DDBJ databases">
        <title>Complete genome of the TMA-utilizing, human hosted archaeon Methanomethylophilus alvus Gen. nov, sp. nov., strain Mx-05, derived from a pure culture.</title>
        <authorList>
            <person name="Brugere J.-F."/>
            <person name="Ben Hania W."/>
            <person name="Chaudhary P.P."/>
            <person name="Gaci N."/>
            <person name="Borrel G."/>
            <person name="Cao Van Tuat L."/>
            <person name="Fardeau M.-L."/>
            <person name="Harris H.M.B."/>
            <person name="O'Toole P.W."/>
            <person name="Ollivier B."/>
        </authorList>
    </citation>
    <scope>NUCLEOTIDE SEQUENCE [LARGE SCALE GENOMIC DNA]</scope>
    <source>
        <strain evidence="7 8">Mx-05</strain>
    </source>
</reference>
<dbReference type="Gene3D" id="2.60.34.10">
    <property type="entry name" value="Substrate Binding Domain Of DNAk, Chain A, domain 1"/>
    <property type="match status" value="1"/>
</dbReference>
<dbReference type="InterPro" id="IPR018181">
    <property type="entry name" value="Heat_shock_70_CS"/>
</dbReference>
<dbReference type="GO" id="GO:0140662">
    <property type="term" value="F:ATP-dependent protein folding chaperone"/>
    <property type="evidence" value="ECO:0007669"/>
    <property type="project" value="InterPro"/>
</dbReference>
<accession>A0A3G3IHI6</accession>
<dbReference type="Gene3D" id="3.90.640.10">
    <property type="entry name" value="Actin, Chain A, domain 4"/>
    <property type="match status" value="1"/>
</dbReference>
<dbReference type="Pfam" id="PF00012">
    <property type="entry name" value="HSP70"/>
    <property type="match status" value="1"/>
</dbReference>
<dbReference type="PROSITE" id="PS00329">
    <property type="entry name" value="HSP70_2"/>
    <property type="match status" value="1"/>
</dbReference>
<dbReference type="PRINTS" id="PR00301">
    <property type="entry name" value="HEATSHOCK70"/>
</dbReference>
<comment type="similarity">
    <text evidence="1 5">Belongs to the heat shock protein 70 family.</text>
</comment>
<feature type="compositionally biased region" description="Pro residues" evidence="6">
    <location>
        <begin position="366"/>
        <end position="381"/>
    </location>
</feature>
<keyword evidence="4" id="KW-0143">Chaperone</keyword>
<evidence type="ECO:0000256" key="5">
    <source>
        <dbReference type="RuleBase" id="RU003322"/>
    </source>
</evidence>
<dbReference type="OMA" id="SLIKRQM"/>
<dbReference type="CDD" id="cd24029">
    <property type="entry name" value="ASKHA_NBD_HSP70_DnaK_HscA_HscC"/>
    <property type="match status" value="1"/>
</dbReference>
<feature type="compositionally biased region" description="Basic and acidic residues" evidence="6">
    <location>
        <begin position="382"/>
        <end position="400"/>
    </location>
</feature>
<dbReference type="InterPro" id="IPR013126">
    <property type="entry name" value="Hsp_70_fam"/>
</dbReference>
<evidence type="ECO:0000313" key="8">
    <source>
        <dbReference type="Proteomes" id="UP000273278"/>
    </source>
</evidence>
<gene>
    <name evidence="7" type="ORF">BKD89_05195</name>
</gene>
<dbReference type="Gene3D" id="3.30.420.40">
    <property type="match status" value="2"/>
</dbReference>
<dbReference type="PROSITE" id="PS00297">
    <property type="entry name" value="HSP70_1"/>
    <property type="match status" value="1"/>
</dbReference>
<dbReference type="EMBL" id="CP017686">
    <property type="protein sequence ID" value="AYQ55199.1"/>
    <property type="molecule type" value="Genomic_DNA"/>
</dbReference>
<keyword evidence="3 5" id="KW-0067">ATP-binding</keyword>
<dbReference type="InterPro" id="IPR043129">
    <property type="entry name" value="ATPase_NBD"/>
</dbReference>
<evidence type="ECO:0000256" key="1">
    <source>
        <dbReference type="ARBA" id="ARBA00007381"/>
    </source>
</evidence>
<dbReference type="SUPFAM" id="SSF100920">
    <property type="entry name" value="Heat shock protein 70kD (HSP70), peptide-binding domain"/>
    <property type="match status" value="1"/>
</dbReference>
<dbReference type="Proteomes" id="UP000273278">
    <property type="component" value="Chromosome"/>
</dbReference>
<organism evidence="7 8">
    <name type="scientific">Methanomethylophilus alvi</name>
    <dbReference type="NCBI Taxonomy" id="1291540"/>
    <lineage>
        <taxon>Archaea</taxon>
        <taxon>Methanobacteriati</taxon>
        <taxon>Thermoplasmatota</taxon>
        <taxon>Thermoplasmata</taxon>
        <taxon>Methanomassiliicoccales</taxon>
        <taxon>Methanomethylophilaceae</taxon>
        <taxon>Methanomethylophilus</taxon>
    </lineage>
</organism>
<keyword evidence="2 5" id="KW-0547">Nucleotide-binding</keyword>
<evidence type="ECO:0000256" key="2">
    <source>
        <dbReference type="ARBA" id="ARBA00022741"/>
    </source>
</evidence>
<dbReference type="FunFam" id="3.30.420.40:FF:000071">
    <property type="entry name" value="Molecular chaperone DnaK"/>
    <property type="match status" value="1"/>
</dbReference>
<name>A0A3G3IHI6_9ARCH</name>